<dbReference type="EMBL" id="CAEY01001102">
    <property type="status" value="NOT_ANNOTATED_CDS"/>
    <property type="molecule type" value="Genomic_DNA"/>
</dbReference>
<keyword evidence="2" id="KW-1185">Reference proteome</keyword>
<protein>
    <submittedName>
        <fullName evidence="1">Uncharacterized protein</fullName>
    </submittedName>
</protein>
<dbReference type="EnsemblMetazoa" id="tetur39g00600.1">
    <property type="protein sequence ID" value="tetur39g00600.1"/>
    <property type="gene ID" value="tetur39g00600"/>
</dbReference>
<reference evidence="2" key="1">
    <citation type="submission" date="2011-08" db="EMBL/GenBank/DDBJ databases">
        <authorList>
            <person name="Rombauts S."/>
        </authorList>
    </citation>
    <scope>NUCLEOTIDE SEQUENCE</scope>
    <source>
        <strain evidence="2">London</strain>
    </source>
</reference>
<reference evidence="1" key="2">
    <citation type="submission" date="2015-06" db="UniProtKB">
        <authorList>
            <consortium name="EnsemblMetazoa"/>
        </authorList>
    </citation>
    <scope>IDENTIFICATION</scope>
</reference>
<evidence type="ECO:0000313" key="2">
    <source>
        <dbReference type="Proteomes" id="UP000015104"/>
    </source>
</evidence>
<accession>T1L4M6</accession>
<dbReference type="AlphaFoldDB" id="T1L4M6"/>
<proteinExistence type="predicted"/>
<organism evidence="1 2">
    <name type="scientific">Tetranychus urticae</name>
    <name type="common">Two-spotted spider mite</name>
    <dbReference type="NCBI Taxonomy" id="32264"/>
    <lineage>
        <taxon>Eukaryota</taxon>
        <taxon>Metazoa</taxon>
        <taxon>Ecdysozoa</taxon>
        <taxon>Arthropoda</taxon>
        <taxon>Chelicerata</taxon>
        <taxon>Arachnida</taxon>
        <taxon>Acari</taxon>
        <taxon>Acariformes</taxon>
        <taxon>Trombidiformes</taxon>
        <taxon>Prostigmata</taxon>
        <taxon>Eleutherengona</taxon>
        <taxon>Raphignathae</taxon>
        <taxon>Tetranychoidea</taxon>
        <taxon>Tetranychidae</taxon>
        <taxon>Tetranychus</taxon>
    </lineage>
</organism>
<name>T1L4M6_TETUR</name>
<evidence type="ECO:0000313" key="1">
    <source>
        <dbReference type="EnsemblMetazoa" id="tetur39g00600.1"/>
    </source>
</evidence>
<sequence>MILKMCTKVGVYQEAYRKDGFKGLMKAIVTSIPEIIIELLGDPRAVIAFVGRLLTRKEITEMFSKHSGLALLIGSFAARLA</sequence>
<dbReference type="HOGENOM" id="CLU_2576945_0_0_1"/>
<dbReference type="Proteomes" id="UP000015104">
    <property type="component" value="Unassembled WGS sequence"/>
</dbReference>